<evidence type="ECO:0000313" key="4">
    <source>
        <dbReference type="Proteomes" id="UP000198881"/>
    </source>
</evidence>
<dbReference type="PANTHER" id="PTHR34406:SF1">
    <property type="entry name" value="PROTEIN YCEI"/>
    <property type="match status" value="1"/>
</dbReference>
<organism evidence="3 4">
    <name type="scientific">Micrococcus terreus</name>
    <dbReference type="NCBI Taxonomy" id="574650"/>
    <lineage>
        <taxon>Bacteria</taxon>
        <taxon>Bacillati</taxon>
        <taxon>Actinomycetota</taxon>
        <taxon>Actinomycetes</taxon>
        <taxon>Micrococcales</taxon>
        <taxon>Micrococcaceae</taxon>
        <taxon>Micrococcus</taxon>
    </lineage>
</organism>
<protein>
    <submittedName>
        <fullName evidence="3">Polyisoprenoid-binding protein YceI</fullName>
    </submittedName>
</protein>
<dbReference type="Pfam" id="PF04264">
    <property type="entry name" value="YceI"/>
    <property type="match status" value="1"/>
</dbReference>
<evidence type="ECO:0000259" key="2">
    <source>
        <dbReference type="SMART" id="SM00867"/>
    </source>
</evidence>
<dbReference type="Proteomes" id="UP000198881">
    <property type="component" value="Unassembled WGS sequence"/>
</dbReference>
<accession>A0A1I7MGI8</accession>
<sequence>MTAQDLAGHWTIDPAHSRIGFSSRHAMVARVRGAFNEVTGEVTVDPADPARSSATIRVQMDSVDTRNAQRDEHLRSADFFNVAEHPEMVFISHQIDEVEDNSFIVNGELTIRGITRLLSVPLELIGMDTDQNGQVRAGLEGSRRIDRRDWDVTWNTPLDSGGVLVSDKISLEFEISLVKQA</sequence>
<dbReference type="PANTHER" id="PTHR34406">
    <property type="entry name" value="PROTEIN YCEI"/>
    <property type="match status" value="1"/>
</dbReference>
<dbReference type="SUPFAM" id="SSF101874">
    <property type="entry name" value="YceI-like"/>
    <property type="match status" value="1"/>
</dbReference>
<feature type="domain" description="Lipid/polyisoprenoid-binding YceI-like" evidence="2">
    <location>
        <begin position="9"/>
        <end position="178"/>
    </location>
</feature>
<dbReference type="RefSeq" id="WP_091694331.1">
    <property type="nucleotide sequence ID" value="NZ_FPCG01000002.1"/>
</dbReference>
<dbReference type="AlphaFoldDB" id="A0A1I7MGI8"/>
<dbReference type="SMART" id="SM00867">
    <property type="entry name" value="YceI"/>
    <property type="match status" value="1"/>
</dbReference>
<reference evidence="3 4" key="1">
    <citation type="submission" date="2016-10" db="EMBL/GenBank/DDBJ databases">
        <authorList>
            <person name="de Groot N.N."/>
        </authorList>
    </citation>
    <scope>NUCLEOTIDE SEQUENCE [LARGE SCALE GENOMIC DNA]</scope>
    <source>
        <strain evidence="3 4">CGMCC 1.7054</strain>
    </source>
</reference>
<dbReference type="EMBL" id="FPCG01000002">
    <property type="protein sequence ID" value="SFV20980.1"/>
    <property type="molecule type" value="Genomic_DNA"/>
</dbReference>
<keyword evidence="4" id="KW-1185">Reference proteome</keyword>
<gene>
    <name evidence="3" type="ORF">SAMN04487966_102119</name>
</gene>
<dbReference type="Gene3D" id="2.40.128.110">
    <property type="entry name" value="Lipid/polyisoprenoid-binding, YceI-like"/>
    <property type="match status" value="1"/>
</dbReference>
<dbReference type="STRING" id="574650.SAMN04487966_102119"/>
<proteinExistence type="inferred from homology"/>
<dbReference type="OrthoDB" id="9811006at2"/>
<dbReference type="InterPro" id="IPR007372">
    <property type="entry name" value="Lipid/polyisoprenoid-bd_YceI"/>
</dbReference>
<name>A0A1I7MGI8_9MICC</name>
<comment type="similarity">
    <text evidence="1">Belongs to the UPF0312 family.</text>
</comment>
<evidence type="ECO:0000256" key="1">
    <source>
        <dbReference type="ARBA" id="ARBA00008812"/>
    </source>
</evidence>
<dbReference type="InterPro" id="IPR036761">
    <property type="entry name" value="TTHA0802/YceI-like_sf"/>
</dbReference>
<evidence type="ECO:0000313" key="3">
    <source>
        <dbReference type="EMBL" id="SFV20980.1"/>
    </source>
</evidence>